<dbReference type="Pfam" id="PF25539">
    <property type="entry name" value="Bestrophin_2"/>
    <property type="match status" value="1"/>
</dbReference>
<sequence length="92" mass="10291">MHRTIYGYCFMLPFGLVNTIGWVTPFMTTFVGYTFMCLNEIVDEISDPFGKNENDLALTAMCRLLENQICDAGGLTLPPDTENPSPAKHIVQ</sequence>
<dbReference type="GO" id="GO:0005886">
    <property type="term" value="C:plasma membrane"/>
    <property type="evidence" value="ECO:0007669"/>
    <property type="project" value="UniProtKB-SubCell"/>
</dbReference>
<evidence type="ECO:0000256" key="8">
    <source>
        <dbReference type="ARBA" id="ARBA00034708"/>
    </source>
</evidence>
<dbReference type="STRING" id="267212.GCA_001063965_00734"/>
<evidence type="ECO:0000256" key="9">
    <source>
        <dbReference type="SAM" id="Phobius"/>
    </source>
</evidence>
<evidence type="ECO:0000256" key="1">
    <source>
        <dbReference type="ARBA" id="ARBA00004651"/>
    </source>
</evidence>
<evidence type="ECO:0000256" key="4">
    <source>
        <dbReference type="ARBA" id="ARBA00022692"/>
    </source>
</evidence>
<name>F2BCX9_9NEIS</name>
<keyword evidence="11" id="KW-1185">Reference proteome</keyword>
<evidence type="ECO:0000313" key="10">
    <source>
        <dbReference type="EMBL" id="EGF10728.1"/>
    </source>
</evidence>
<dbReference type="HOGENOM" id="CLU_029790_5_1_4"/>
<comment type="similarity">
    <text evidence="8">Belongs to the anion channel-forming bestrophin (TC 1.A.46) family.</text>
</comment>
<keyword evidence="7 9" id="KW-0472">Membrane</keyword>
<keyword evidence="2" id="KW-0813">Transport</keyword>
<evidence type="ECO:0000256" key="7">
    <source>
        <dbReference type="ARBA" id="ARBA00023136"/>
    </source>
</evidence>
<dbReference type="InterPro" id="IPR044669">
    <property type="entry name" value="YneE/VCCN1/2-like"/>
</dbReference>
<dbReference type="PANTHER" id="PTHR33281">
    <property type="entry name" value="UPF0187 PROTEIN YNEE"/>
    <property type="match status" value="1"/>
</dbReference>
<protein>
    <submittedName>
        <fullName evidence="10">Protein of hypothetical function UPF0187</fullName>
    </submittedName>
</protein>
<evidence type="ECO:0000256" key="6">
    <source>
        <dbReference type="ARBA" id="ARBA00023065"/>
    </source>
</evidence>
<dbReference type="PANTHER" id="PTHR33281:SF19">
    <property type="entry name" value="VOLTAGE-DEPENDENT ANION CHANNEL-FORMING PROTEIN YNEE"/>
    <property type="match status" value="1"/>
</dbReference>
<accession>F2BCX9</accession>
<evidence type="ECO:0000313" key="11">
    <source>
        <dbReference type="Proteomes" id="UP000004105"/>
    </source>
</evidence>
<keyword evidence="6" id="KW-0406">Ion transport</keyword>
<comment type="subcellular location">
    <subcellularLocation>
        <location evidence="1">Cell membrane</location>
        <topology evidence="1">Multi-pass membrane protein</topology>
    </subcellularLocation>
</comment>
<keyword evidence="5 9" id="KW-1133">Transmembrane helix</keyword>
<keyword evidence="3" id="KW-1003">Cell membrane</keyword>
<reference evidence="10 11" key="1">
    <citation type="submission" date="2011-02" db="EMBL/GenBank/DDBJ databases">
        <authorList>
            <person name="Muzny D."/>
            <person name="Qin X."/>
            <person name="Deng J."/>
            <person name="Jiang H."/>
            <person name="Liu Y."/>
            <person name="Qu J."/>
            <person name="Song X.-Z."/>
            <person name="Zhang L."/>
            <person name="Thornton R."/>
            <person name="Coyle M."/>
            <person name="Francisco L."/>
            <person name="Jackson L."/>
            <person name="Javaid M."/>
            <person name="Korchina V."/>
            <person name="Kovar C."/>
            <person name="Mata R."/>
            <person name="Mathew T."/>
            <person name="Ngo R."/>
            <person name="Nguyen L."/>
            <person name="Nguyen N."/>
            <person name="Okwuonu G."/>
            <person name="Ongeri F."/>
            <person name="Pham C."/>
            <person name="Simmons D."/>
            <person name="Wilczek-Boney K."/>
            <person name="Hale W."/>
            <person name="Jakkamsetti A."/>
            <person name="Pham P."/>
            <person name="Ruth R."/>
            <person name="San Lucas F."/>
            <person name="Warren J."/>
            <person name="Zhang J."/>
            <person name="Zhao Z."/>
            <person name="Zhou C."/>
            <person name="Zhu D."/>
            <person name="Lee S."/>
            <person name="Bess C."/>
            <person name="Blankenburg K."/>
            <person name="Forbes L."/>
            <person name="Fu Q."/>
            <person name="Gubbala S."/>
            <person name="Hirani K."/>
            <person name="Jayaseelan J.C."/>
            <person name="Lara F."/>
            <person name="Munidasa M."/>
            <person name="Palculict T."/>
            <person name="Patil S."/>
            <person name="Pu L.-L."/>
            <person name="Saada N."/>
            <person name="Tang L."/>
            <person name="Weissenberger G."/>
            <person name="Zhu Y."/>
            <person name="Hemphill L."/>
            <person name="Shang Y."/>
            <person name="Youmans B."/>
            <person name="Ayvaz T."/>
            <person name="Ross M."/>
            <person name="Santibanez J."/>
            <person name="Aqrawi P."/>
            <person name="Gross S."/>
            <person name="Joshi V."/>
            <person name="Fowler G."/>
            <person name="Nazareth L."/>
            <person name="Reid J."/>
            <person name="Worley K."/>
            <person name="Petrosino J."/>
            <person name="Highlander S."/>
            <person name="Gibbs R."/>
        </authorList>
    </citation>
    <scope>NUCLEOTIDE SEQUENCE [LARGE SCALE GENOMIC DNA]</scope>
    <source>
        <strain evidence="10 11">ATCC BAA-1200</strain>
    </source>
</reference>
<dbReference type="Proteomes" id="UP000004105">
    <property type="component" value="Unassembled WGS sequence"/>
</dbReference>
<proteinExistence type="inferred from homology"/>
<evidence type="ECO:0000256" key="5">
    <source>
        <dbReference type="ARBA" id="ARBA00022989"/>
    </source>
</evidence>
<feature type="transmembrane region" description="Helical" evidence="9">
    <location>
        <begin position="12"/>
        <end position="36"/>
    </location>
</feature>
<gene>
    <name evidence="10" type="primary">yneE</name>
    <name evidence="10" type="ORF">HMPREF9123_1610</name>
</gene>
<comment type="caution">
    <text evidence="10">The sequence shown here is derived from an EMBL/GenBank/DDBJ whole genome shotgun (WGS) entry which is preliminary data.</text>
</comment>
<dbReference type="GO" id="GO:0005254">
    <property type="term" value="F:chloride channel activity"/>
    <property type="evidence" value="ECO:0007669"/>
    <property type="project" value="InterPro"/>
</dbReference>
<evidence type="ECO:0000256" key="3">
    <source>
        <dbReference type="ARBA" id="ARBA00022475"/>
    </source>
</evidence>
<organism evidence="10 11">
    <name type="scientific">Neisseria bacilliformis ATCC BAA-1200</name>
    <dbReference type="NCBI Taxonomy" id="888742"/>
    <lineage>
        <taxon>Bacteria</taxon>
        <taxon>Pseudomonadati</taxon>
        <taxon>Pseudomonadota</taxon>
        <taxon>Betaproteobacteria</taxon>
        <taxon>Neisseriales</taxon>
        <taxon>Neisseriaceae</taxon>
        <taxon>Neisseria</taxon>
    </lineage>
</organism>
<dbReference type="EMBL" id="AFAY01000031">
    <property type="protein sequence ID" value="EGF10728.1"/>
    <property type="molecule type" value="Genomic_DNA"/>
</dbReference>
<keyword evidence="4 9" id="KW-0812">Transmembrane</keyword>
<dbReference type="AlphaFoldDB" id="F2BCX9"/>
<evidence type="ECO:0000256" key="2">
    <source>
        <dbReference type="ARBA" id="ARBA00022448"/>
    </source>
</evidence>